<sequence length="427" mass="44839">MPDRRGGRAELPGVDRAPDGGGAHADGARSGAASRAGAAEHAGRRDGAGGGGGLSELASGQEGRPRGRRPRAREAGVRIGRLPCGPLNAITDVSGVKVGHRTLMSYDGQVRSGVTAILPNDNPYEERVIGGSFTLNGAGEVSGLVQVHEWGVMETPICLTNTLSVGLVQDAVVQWMVRRHPEIGRRGDVPIPLVGECDDSWLNDIAGGHLKAQHVYEALDRARGGRVREGNVGGGTGMITCDFKAGIGTSSRRFGPPETLYTLGVLVQSNFGVMDDLRIAGVPVGAALERRAGSYPRRRTNYGSIIVVFATDAPLLPKQLERVAKRCALGLGRVGSMAAHGSGEIVLGFSTTNIVPRHPVGWTGSLVYLHDQHTRDLYEAAIEATEEAVVNSLFAAESMSGFLGRFVPALPLDEVVALMGERSSPGA</sequence>
<keyword evidence="4" id="KW-1185">Reference proteome</keyword>
<name>A0A328C4S6_9DELT</name>
<dbReference type="PANTHER" id="PTHR36512:SF3">
    <property type="entry name" value="BLR5678 PROTEIN"/>
    <property type="match status" value="1"/>
</dbReference>
<dbReference type="InterPro" id="IPR016117">
    <property type="entry name" value="ArgJ-like_dom_sf"/>
</dbReference>
<evidence type="ECO:0000313" key="3">
    <source>
        <dbReference type="EMBL" id="RAL22259.1"/>
    </source>
</evidence>
<proteinExistence type="inferred from homology"/>
<organism evidence="3 4">
    <name type="scientific">Lujinxingia litoralis</name>
    <dbReference type="NCBI Taxonomy" id="2211119"/>
    <lineage>
        <taxon>Bacteria</taxon>
        <taxon>Deltaproteobacteria</taxon>
        <taxon>Bradymonadales</taxon>
        <taxon>Lujinxingiaceae</taxon>
        <taxon>Lujinxingia</taxon>
    </lineage>
</organism>
<gene>
    <name evidence="3" type="ORF">DL240_10420</name>
</gene>
<feature type="compositionally biased region" description="Low complexity" evidence="2">
    <location>
        <begin position="28"/>
        <end position="40"/>
    </location>
</feature>
<evidence type="ECO:0000256" key="1">
    <source>
        <dbReference type="ARBA" id="ARBA00007068"/>
    </source>
</evidence>
<dbReference type="EMBL" id="QHKO01000004">
    <property type="protein sequence ID" value="RAL22259.1"/>
    <property type="molecule type" value="Genomic_DNA"/>
</dbReference>
<dbReference type="Pfam" id="PF03576">
    <property type="entry name" value="Peptidase_S58"/>
    <property type="match status" value="1"/>
</dbReference>
<protein>
    <submittedName>
        <fullName evidence="3">Peptidase S58</fullName>
    </submittedName>
</protein>
<comment type="caution">
    <text evidence="3">The sequence shown here is derived from an EMBL/GenBank/DDBJ whole genome shotgun (WGS) entry which is preliminary data.</text>
</comment>
<dbReference type="OrthoDB" id="9770388at2"/>
<dbReference type="CDD" id="cd02253">
    <property type="entry name" value="DmpA"/>
    <property type="match status" value="1"/>
</dbReference>
<reference evidence="3 4" key="1">
    <citation type="submission" date="2018-05" db="EMBL/GenBank/DDBJ databases">
        <title>Lujinxingia marina gen. nov. sp. nov., a new facultative anaerobic member of the class Deltaproteobacteria, and proposal of Lujinxingaceae fam. nov.</title>
        <authorList>
            <person name="Li C.-M."/>
        </authorList>
    </citation>
    <scope>NUCLEOTIDE SEQUENCE [LARGE SCALE GENOMIC DNA]</scope>
    <source>
        <strain evidence="3 4">B210</strain>
    </source>
</reference>
<dbReference type="Gene3D" id="3.60.70.12">
    <property type="entry name" value="L-amino peptidase D-ALA esterase/amidase"/>
    <property type="match status" value="1"/>
</dbReference>
<dbReference type="Proteomes" id="UP000249169">
    <property type="component" value="Unassembled WGS sequence"/>
</dbReference>
<dbReference type="SUPFAM" id="SSF56266">
    <property type="entry name" value="DmpA/ArgJ-like"/>
    <property type="match status" value="1"/>
</dbReference>
<dbReference type="InterPro" id="IPR005321">
    <property type="entry name" value="Peptidase_S58_DmpA"/>
</dbReference>
<evidence type="ECO:0000256" key="2">
    <source>
        <dbReference type="SAM" id="MobiDB-lite"/>
    </source>
</evidence>
<evidence type="ECO:0000313" key="4">
    <source>
        <dbReference type="Proteomes" id="UP000249169"/>
    </source>
</evidence>
<dbReference type="PANTHER" id="PTHR36512">
    <property type="entry name" value="D-AMINOPEPTIDASE"/>
    <property type="match status" value="1"/>
</dbReference>
<feature type="region of interest" description="Disordered" evidence="2">
    <location>
        <begin position="1"/>
        <end position="77"/>
    </location>
</feature>
<comment type="similarity">
    <text evidence="1">Belongs to the peptidase S58 family.</text>
</comment>
<dbReference type="AlphaFoldDB" id="A0A328C4S6"/>
<accession>A0A328C4S6</accession>
<dbReference type="GO" id="GO:0004177">
    <property type="term" value="F:aminopeptidase activity"/>
    <property type="evidence" value="ECO:0007669"/>
    <property type="project" value="TreeGrafter"/>
</dbReference>